<dbReference type="GO" id="GO:0016773">
    <property type="term" value="F:phosphotransferase activity, alcohol group as acceptor"/>
    <property type="evidence" value="ECO:0007669"/>
    <property type="project" value="InterPro"/>
</dbReference>
<keyword evidence="3 4" id="KW-0418">Kinase</keyword>
<dbReference type="InterPro" id="IPR000577">
    <property type="entry name" value="Carb_kinase_FGGY"/>
</dbReference>
<dbReference type="InterPro" id="IPR050406">
    <property type="entry name" value="FGGY_Carb_Kinase"/>
</dbReference>
<dbReference type="AlphaFoldDB" id="A0A386RC22"/>
<dbReference type="GO" id="GO:0005975">
    <property type="term" value="P:carbohydrate metabolic process"/>
    <property type="evidence" value="ECO:0007669"/>
    <property type="project" value="InterPro"/>
</dbReference>
<dbReference type="Gene3D" id="3.30.420.40">
    <property type="match status" value="2"/>
</dbReference>
<evidence type="ECO:0000259" key="6">
    <source>
        <dbReference type="Pfam" id="PF02782"/>
    </source>
</evidence>
<evidence type="ECO:0000256" key="4">
    <source>
        <dbReference type="RuleBase" id="RU003733"/>
    </source>
</evidence>
<feature type="domain" description="Carbohydrate kinase FGGY N-terminal" evidence="5">
    <location>
        <begin position="3"/>
        <end position="244"/>
    </location>
</feature>
<dbReference type="GO" id="GO:0016301">
    <property type="term" value="F:kinase activity"/>
    <property type="evidence" value="ECO:0007669"/>
    <property type="project" value="UniProtKB-KW"/>
</dbReference>
<evidence type="ECO:0000313" key="8">
    <source>
        <dbReference type="Proteomes" id="UP000267794"/>
    </source>
</evidence>
<evidence type="ECO:0000313" key="7">
    <source>
        <dbReference type="EMBL" id="AYE60892.1"/>
    </source>
</evidence>
<keyword evidence="2 4" id="KW-0808">Transferase</keyword>
<evidence type="ECO:0000256" key="2">
    <source>
        <dbReference type="ARBA" id="ARBA00022679"/>
    </source>
</evidence>
<proteinExistence type="inferred from homology"/>
<sequence length="498" mass="54780">MKYIIGMDIGTTAAKGVLYDLNGQMIISASRGYPLIQRKLGQAEEDPQVIFDAVQKIIFKLAEKVQGEVAAISWSSQMHSLIGLGKNYEILTNSITWADNRCTNIVEEAKKNGLAQKIYHTTGMPIYPMAPIYKLMWLKQSNPNLFHQVQKWIGIKEYIIFRLTGKIMIDTTMAAGTGMLNLKTLSLDQDLLQKAGIAADQLPDLASPTEIVGSVSTEYVQKLGISADTKIVLGASDGYLSTIGVDAVDENHFALNVGTSGAVRTISPQAQVDQDARYFCYPASKRQFLLGGPINNGGIILDWARQTLTLLNEKVTVKDFLRLAKSAQVGSNGLIFLPYLGGERAPIWDANARGSFVGLTRQHTKADMARAVIEGIIFNLYDAATGLIESTKKPAAINATGGFMQSDLIRQTCADIFDVPIVTMKEQQSGSLAAMFLARQALGLNKNVDEIGRFVEKGKVYYPNQKEAAIYQKLFPLYREIKNDLAASYQKFRDINTI</sequence>
<dbReference type="EMBL" id="CP017982">
    <property type="protein sequence ID" value="AYE60892.1"/>
    <property type="molecule type" value="Genomic_DNA"/>
</dbReference>
<dbReference type="InterPro" id="IPR018485">
    <property type="entry name" value="FGGY_C"/>
</dbReference>
<dbReference type="Pfam" id="PF00370">
    <property type="entry name" value="FGGY_N"/>
    <property type="match status" value="1"/>
</dbReference>
<organism evidence="7 8">
    <name type="scientific">Lactobacillus helveticus</name>
    <name type="common">Lactobacillus suntoryeus</name>
    <dbReference type="NCBI Taxonomy" id="1587"/>
    <lineage>
        <taxon>Bacteria</taxon>
        <taxon>Bacillati</taxon>
        <taxon>Bacillota</taxon>
        <taxon>Bacilli</taxon>
        <taxon>Lactobacillales</taxon>
        <taxon>Lactobacillaceae</taxon>
        <taxon>Lactobacillus</taxon>
    </lineage>
</organism>
<dbReference type="InterPro" id="IPR043129">
    <property type="entry name" value="ATPase_NBD"/>
</dbReference>
<dbReference type="Pfam" id="PF02782">
    <property type="entry name" value="FGGY_C"/>
    <property type="match status" value="1"/>
</dbReference>
<dbReference type="InterPro" id="IPR018484">
    <property type="entry name" value="FGGY_N"/>
</dbReference>
<dbReference type="PROSITE" id="PS00445">
    <property type="entry name" value="FGGY_KINASES_2"/>
    <property type="match status" value="1"/>
</dbReference>
<name>A0A386RC22_LACHE</name>
<evidence type="ECO:0000259" key="5">
    <source>
        <dbReference type="Pfam" id="PF00370"/>
    </source>
</evidence>
<dbReference type="PANTHER" id="PTHR43095">
    <property type="entry name" value="SUGAR KINASE"/>
    <property type="match status" value="1"/>
</dbReference>
<dbReference type="PANTHER" id="PTHR43095:SF2">
    <property type="entry name" value="GLUCONOKINASE"/>
    <property type="match status" value="1"/>
</dbReference>
<dbReference type="PIRSF" id="PIRSF000538">
    <property type="entry name" value="GlpK"/>
    <property type="match status" value="1"/>
</dbReference>
<evidence type="ECO:0000256" key="1">
    <source>
        <dbReference type="ARBA" id="ARBA00009156"/>
    </source>
</evidence>
<protein>
    <submittedName>
        <fullName evidence="7">Gluconate kinase</fullName>
    </submittedName>
</protein>
<dbReference type="CDD" id="cd07770">
    <property type="entry name" value="ASKHA_NBD_FGGY_GntK"/>
    <property type="match status" value="1"/>
</dbReference>
<evidence type="ECO:0000256" key="3">
    <source>
        <dbReference type="ARBA" id="ARBA00022777"/>
    </source>
</evidence>
<feature type="domain" description="Carbohydrate kinase FGGY C-terminal" evidence="6">
    <location>
        <begin position="255"/>
        <end position="438"/>
    </location>
</feature>
<accession>A0A386RC22</accession>
<dbReference type="RefSeq" id="WP_120357137.1">
    <property type="nucleotide sequence ID" value="NZ_CP017982.1"/>
</dbReference>
<dbReference type="SUPFAM" id="SSF53067">
    <property type="entry name" value="Actin-like ATPase domain"/>
    <property type="match status" value="2"/>
</dbReference>
<dbReference type="Proteomes" id="UP000267794">
    <property type="component" value="Chromosome"/>
</dbReference>
<gene>
    <name evidence="7" type="ORF">BC335_0352</name>
</gene>
<reference evidence="7 8" key="1">
    <citation type="submission" date="2016-10" db="EMBL/GenBank/DDBJ databases">
        <title>Complete genomic sequencing of Lactobacillus helveticus LH99 and comparative genome analysis.</title>
        <authorList>
            <person name="Li N."/>
            <person name="You C."/>
            <person name="Liu Z."/>
        </authorList>
    </citation>
    <scope>NUCLEOTIDE SEQUENCE [LARGE SCALE GENOMIC DNA]</scope>
    <source>
        <strain evidence="7 8">LH99</strain>
    </source>
</reference>
<dbReference type="InterPro" id="IPR018483">
    <property type="entry name" value="Carb_kinase_FGGY_CS"/>
</dbReference>
<comment type="similarity">
    <text evidence="1 4">Belongs to the FGGY kinase family.</text>
</comment>